<feature type="compositionally biased region" description="Low complexity" evidence="1">
    <location>
        <begin position="1"/>
        <end position="12"/>
    </location>
</feature>
<dbReference type="GO" id="GO:0005634">
    <property type="term" value="C:nucleus"/>
    <property type="evidence" value="ECO:0007669"/>
    <property type="project" value="InterPro"/>
</dbReference>
<feature type="region of interest" description="Disordered" evidence="1">
    <location>
        <begin position="350"/>
        <end position="389"/>
    </location>
</feature>
<comment type="caution">
    <text evidence="4">The sequence shown here is derived from an EMBL/GenBank/DDBJ whole genome shotgun (WGS) entry which is preliminary data.</text>
</comment>
<evidence type="ECO:0000259" key="2">
    <source>
        <dbReference type="Pfam" id="PF03178"/>
    </source>
</evidence>
<feature type="compositionally biased region" description="Basic residues" evidence="1">
    <location>
        <begin position="367"/>
        <end position="383"/>
    </location>
</feature>
<evidence type="ECO:0000313" key="5">
    <source>
        <dbReference type="Proteomes" id="UP000591131"/>
    </source>
</evidence>
<dbReference type="Gene3D" id="2.130.10.10">
    <property type="entry name" value="YVTN repeat-like/Quinoprotein amine dehydrogenase"/>
    <property type="match status" value="3"/>
</dbReference>
<reference evidence="4 5" key="1">
    <citation type="submission" date="2020-04" db="EMBL/GenBank/DDBJ databases">
        <title>Perkinsus chesapeaki whole genome sequence.</title>
        <authorList>
            <person name="Bogema D.R."/>
        </authorList>
    </citation>
    <scope>NUCLEOTIDE SEQUENCE [LARGE SCALE GENOMIC DNA]</scope>
    <source>
        <strain evidence="4">ATCC PRA-425</strain>
    </source>
</reference>
<protein>
    <submittedName>
        <fullName evidence="4">DNA damage-binding protein 1a</fullName>
    </submittedName>
</protein>
<dbReference type="InterPro" id="IPR015943">
    <property type="entry name" value="WD40/YVTN_repeat-like_dom_sf"/>
</dbReference>
<dbReference type="OrthoDB" id="433457at2759"/>
<gene>
    <name evidence="4" type="primary">DDB1A</name>
    <name evidence="4" type="ORF">FOL47_005645</name>
</gene>
<dbReference type="InterPro" id="IPR004871">
    <property type="entry name" value="RSE1/DDB1/CPSF1_C"/>
</dbReference>
<dbReference type="PANTHER" id="PTHR10644">
    <property type="entry name" value="DNA REPAIR/RNA PROCESSING CPSF FAMILY"/>
    <property type="match status" value="1"/>
</dbReference>
<feature type="domain" description="RSE1/DDB1/CPSF1 C-terminal" evidence="2">
    <location>
        <begin position="928"/>
        <end position="1251"/>
    </location>
</feature>
<organism evidence="4 5">
    <name type="scientific">Perkinsus chesapeaki</name>
    <name type="common">Clam parasite</name>
    <name type="synonym">Perkinsus andrewsi</name>
    <dbReference type="NCBI Taxonomy" id="330153"/>
    <lineage>
        <taxon>Eukaryota</taxon>
        <taxon>Sar</taxon>
        <taxon>Alveolata</taxon>
        <taxon>Perkinsozoa</taxon>
        <taxon>Perkinsea</taxon>
        <taxon>Perkinsida</taxon>
        <taxon>Perkinsidae</taxon>
        <taxon>Perkinsus</taxon>
    </lineage>
</organism>
<feature type="compositionally biased region" description="Low complexity" evidence="1">
    <location>
        <begin position="20"/>
        <end position="30"/>
    </location>
</feature>
<proteinExistence type="predicted"/>
<evidence type="ECO:0000313" key="4">
    <source>
        <dbReference type="EMBL" id="KAF4663643.1"/>
    </source>
</evidence>
<dbReference type="Pfam" id="PF23726">
    <property type="entry name" value="Beta-prop_RSE1_2nd"/>
    <property type="match status" value="1"/>
</dbReference>
<dbReference type="InterPro" id="IPR058543">
    <property type="entry name" value="Beta-prop_RSE1/DDB1/CPSF1_2nd"/>
</dbReference>
<dbReference type="EMBL" id="JAAPAO010000310">
    <property type="protein sequence ID" value="KAF4663643.1"/>
    <property type="molecule type" value="Genomic_DNA"/>
</dbReference>
<feature type="region of interest" description="Disordered" evidence="1">
    <location>
        <begin position="1"/>
        <end position="30"/>
    </location>
</feature>
<name>A0A7J6LWI6_PERCH</name>
<dbReference type="GO" id="GO:0003676">
    <property type="term" value="F:nucleic acid binding"/>
    <property type="evidence" value="ECO:0007669"/>
    <property type="project" value="InterPro"/>
</dbReference>
<feature type="domain" description="RSE1/DDB1/CPSF1 second beta-propeller" evidence="3">
    <location>
        <begin position="498"/>
        <end position="798"/>
    </location>
</feature>
<dbReference type="InterPro" id="IPR050358">
    <property type="entry name" value="RSE1/DDB1/CFT1"/>
</dbReference>
<evidence type="ECO:0000256" key="1">
    <source>
        <dbReference type="SAM" id="MobiDB-lite"/>
    </source>
</evidence>
<dbReference type="Proteomes" id="UP000591131">
    <property type="component" value="Unassembled WGS sequence"/>
</dbReference>
<accession>A0A7J6LWI6</accession>
<sequence length="1289" mass="139502">MPSSSSPSPVSSPDEEMRASSSSTEASSPSGFYVSTLQPATAVVSARSILDGKYLVVARITERIQIFGPFIGDTILDGEEEEEETRRVMRDGPLLEFPVMARIVSMEVVQDNLIFFTTAKRQFGLWRFTAEPTNLEVIGSGKLSNLYPYPATDSSLRACHIVAYNDKTGLIAVHLFRGQLFVLDLNSTENSAPLAGQALRMDTVPEAIDMCFLPTEGDDRRITLAVLYSKEPLAYELEVAFFILDMDRKTLETAPLDTHPRIDVTNRGTQRILPLSYNELIAIGPRTVTRYMVNQPMDETDSPIVGEITTKNLGKVTVGLSKGDDKWFVVDEEGWLHVIKGGSSAPKDDVAPHFYTAEGNGGQSASGKRRRGSSTRKQTRGKSTRTVEAENRNRCGLDFDTLGPVSSGASSALAVLLDGRLIFVASDCGDAHRLCTVSSEAYTDTESFVKTIYAELSLSPIIDFQLRSGNQDELIMVTGRDESSYIRSMRLGLSLRELARVRCDAPADVWSISTPGSRPLLVQSFATTTVVYGFLTIEDDNRTELIPIDFTGKFVSAPSLWCGCVGGLAVQVTERTIRFIDAKSTPPVLVSSVDVENAEAFVTADGDKDILFTVSRKGKVFSHEVNTKTRAIRSEEVQLDRPALGASCMSYKTNSGVLAIGLWPSIGKINSKRTIVVKQMKGGAERELNVPSDSSKSGTLVPRSVVVCSAGELGLSGAPESVLILCGFDDGRLFIFSLDDTGSAQEINLGGVRPVMLSRLASVNGVLARGTNLHFVTADSSECEIVCKNVNPLEGNCHVECAVEFGDNELVASEEGSTALLALVTSEPSLAFASLTPDEPCEIHTRQKEIGNGQTGLHVEHVTKDLYAVSTITMSPRAAGEKENIATNGSVSSTSSVRLVIGSSLREVCVIPADEVDSGVDEASSIEVSSLATISADDSEDSGVAYLCVGSCVVPGTPEPPEVDESEPSKGFVKIYKVDPTAMLRGESDGRLCERVAIAEVEGVPYQIGMLKDANGRKFLLCTINNVLEVYAVERAADGDMRLGLVTKRHLHVASIFMQIQGSNVAVGDMTRGVSLLHFDSKVSAITELARYEFSMWPTALHFLSTGEILVTDDKMNLFMLGKQKDIGRNGSKEAFSLQTMSQFHLGLTVNSIKSGSIKPSISSNSAINREQYLICSTEGALVMLTCLDTSLDMARLLQIQHAIEININKQSPQSDARLDWRAYRSIDSNLIRSTVEPSGFIDGDLLQLFLVTEDDDDDIAVRAANTLNDGTTGDALKKEVEEVVEAFA</sequence>
<evidence type="ECO:0000259" key="3">
    <source>
        <dbReference type="Pfam" id="PF23726"/>
    </source>
</evidence>
<dbReference type="Pfam" id="PF03178">
    <property type="entry name" value="CPSF_A"/>
    <property type="match status" value="1"/>
</dbReference>
<keyword evidence="5" id="KW-1185">Reference proteome</keyword>